<feature type="domain" description="Aminotransferase class V" evidence="14">
    <location>
        <begin position="5"/>
        <end position="342"/>
    </location>
</feature>
<dbReference type="HAMAP" id="MF_00160">
    <property type="entry name" value="SerC_aminotrans_5"/>
    <property type="match status" value="1"/>
</dbReference>
<evidence type="ECO:0000256" key="8">
    <source>
        <dbReference type="ARBA" id="ARBA00023096"/>
    </source>
</evidence>
<feature type="binding site" evidence="12">
    <location>
        <begin position="233"/>
        <end position="234"/>
    </location>
    <ligand>
        <name>pyridoxal 5'-phosphate</name>
        <dbReference type="ChEBI" id="CHEBI:597326"/>
    </ligand>
</feature>
<dbReference type="Gene3D" id="3.90.1150.10">
    <property type="entry name" value="Aspartate Aminotransferase, domain 1"/>
    <property type="match status" value="1"/>
</dbReference>
<evidence type="ECO:0000256" key="12">
    <source>
        <dbReference type="HAMAP-Rule" id="MF_00160"/>
    </source>
</evidence>
<dbReference type="GO" id="GO:0030170">
    <property type="term" value="F:pyridoxal phosphate binding"/>
    <property type="evidence" value="ECO:0007669"/>
    <property type="project" value="UniProtKB-UniRule"/>
</dbReference>
<evidence type="ECO:0000259" key="14">
    <source>
        <dbReference type="Pfam" id="PF00266"/>
    </source>
</evidence>
<dbReference type="FunFam" id="3.40.640.10:FF:000010">
    <property type="entry name" value="Phosphoserine aminotransferase"/>
    <property type="match status" value="1"/>
</dbReference>
<keyword evidence="5 12" id="KW-0028">Amino-acid biosynthesis</keyword>
<feature type="binding site" evidence="12">
    <location>
        <begin position="75"/>
        <end position="76"/>
    </location>
    <ligand>
        <name>pyridoxal 5'-phosphate</name>
        <dbReference type="ChEBI" id="CHEBI:597326"/>
    </ligand>
</feature>
<dbReference type="GO" id="GO:0004648">
    <property type="term" value="F:O-phospho-L-serine:2-oxoglutarate aminotransferase activity"/>
    <property type="evidence" value="ECO:0007669"/>
    <property type="project" value="UniProtKB-UniRule"/>
</dbReference>
<feature type="binding site" evidence="12">
    <location>
        <position position="101"/>
    </location>
    <ligand>
        <name>pyridoxal 5'-phosphate</name>
        <dbReference type="ChEBI" id="CHEBI:597326"/>
    </ligand>
</feature>
<dbReference type="Gene3D" id="3.40.640.10">
    <property type="entry name" value="Type I PLP-dependent aspartate aminotransferase-like (Major domain)"/>
    <property type="match status" value="1"/>
</dbReference>
<comment type="catalytic activity">
    <reaction evidence="10 12">
        <text>4-(phosphooxy)-L-threonine + 2-oxoglutarate = (R)-3-hydroxy-2-oxo-4-phosphooxybutanoate + L-glutamate</text>
        <dbReference type="Rhea" id="RHEA:16573"/>
        <dbReference type="ChEBI" id="CHEBI:16810"/>
        <dbReference type="ChEBI" id="CHEBI:29985"/>
        <dbReference type="ChEBI" id="CHEBI:58452"/>
        <dbReference type="ChEBI" id="CHEBI:58538"/>
        <dbReference type="EC" id="2.6.1.52"/>
    </reaction>
</comment>
<comment type="subcellular location">
    <subcellularLocation>
        <location evidence="12">Cytoplasm</location>
    </subcellularLocation>
</comment>
<dbReference type="SUPFAM" id="SSF53383">
    <property type="entry name" value="PLP-dependent transferases"/>
    <property type="match status" value="1"/>
</dbReference>
<dbReference type="EMBL" id="JADKFW010000004">
    <property type="protein sequence ID" value="MBK9716553.1"/>
    <property type="molecule type" value="Genomic_DNA"/>
</dbReference>
<dbReference type="PANTHER" id="PTHR43247">
    <property type="entry name" value="PHOSPHOSERINE AMINOTRANSFERASE"/>
    <property type="match status" value="1"/>
</dbReference>
<feature type="binding site" evidence="12">
    <location>
        <position position="149"/>
    </location>
    <ligand>
        <name>pyridoxal 5'-phosphate</name>
        <dbReference type="ChEBI" id="CHEBI:597326"/>
    </ligand>
</feature>
<dbReference type="Proteomes" id="UP000808349">
    <property type="component" value="Unassembled WGS sequence"/>
</dbReference>
<dbReference type="EC" id="2.6.1.52" evidence="12"/>
<sequence>MKKHNFYAGPAILPQSVLQQASASIINFKELDLSILEISHRSKEFESVMDESESLVRELLGIDEEYAVLFLSGGASSQFFMIPMNLLPENDTAHYVNTGTWSSGAIKEAKLFGNVNVIASSESDQFRHIPNQFEYPDSGAYLHITSNNTIYGSQYHWWPKGSIPLVCDMSSDIFSRKVDGKNFGLIYAGAQKNMGPAGVTLVVVKKDLLGKTGRKLPSMLDYKIHMDKGSMYNTPPVFPIYVSMLTMRWIKEMGGPEAMELRNNEKAAVLYTEIDNNPCFEGTVRKEDRSHMNVVFKLKNSDHEAEFLKFCKDANCVGLQGHRSVGGFRASLYNALPLESVNVLVNVMQDFALKYA</sequence>
<feature type="modified residue" description="N6-(pyridoxal phosphate)lysine" evidence="12">
    <location>
        <position position="192"/>
    </location>
</feature>
<dbReference type="InterPro" id="IPR015422">
    <property type="entry name" value="PyrdxlP-dep_Trfase_small"/>
</dbReference>
<comment type="cofactor">
    <cofactor evidence="12">
        <name>pyridoxal 5'-phosphate</name>
        <dbReference type="ChEBI" id="CHEBI:597326"/>
    </cofactor>
    <text evidence="12">Binds 1 pyridoxal phosphate per subunit.</text>
</comment>
<evidence type="ECO:0000256" key="11">
    <source>
        <dbReference type="ARBA" id="ARBA00049007"/>
    </source>
</evidence>
<dbReference type="InterPro" id="IPR022278">
    <property type="entry name" value="Pser_aminoTfrase"/>
</dbReference>
<keyword evidence="9 12" id="KW-0718">Serine biosynthesis</keyword>
<comment type="similarity">
    <text evidence="3 12">Belongs to the class-V pyridoxal-phosphate-dependent aminotransferase family. SerC subfamily.</text>
</comment>
<comment type="caution">
    <text evidence="12">Lacks conserved residue(s) required for the propagation of feature annotation.</text>
</comment>
<dbReference type="NCBIfam" id="TIGR01364">
    <property type="entry name" value="serC_1"/>
    <property type="match status" value="1"/>
</dbReference>
<evidence type="ECO:0000256" key="6">
    <source>
        <dbReference type="ARBA" id="ARBA00022679"/>
    </source>
</evidence>
<evidence type="ECO:0000256" key="4">
    <source>
        <dbReference type="ARBA" id="ARBA00022576"/>
    </source>
</evidence>
<dbReference type="FunFam" id="3.90.1150.10:FF:000006">
    <property type="entry name" value="Phosphoserine aminotransferase"/>
    <property type="match status" value="1"/>
</dbReference>
<comment type="function">
    <text evidence="12">Catalyzes the reversible conversion of 3-phosphohydroxypyruvate to phosphoserine and of 3-hydroxy-2-oxo-4-phosphonooxybutanoate to phosphohydroxythreonine.</text>
</comment>
<evidence type="ECO:0000256" key="9">
    <source>
        <dbReference type="ARBA" id="ARBA00023299"/>
    </source>
</evidence>
<keyword evidence="6 12" id="KW-0808">Transferase</keyword>
<evidence type="ECO:0000313" key="15">
    <source>
        <dbReference type="EMBL" id="MBK9716553.1"/>
    </source>
</evidence>
<comment type="catalytic activity">
    <reaction evidence="11 12 13">
        <text>O-phospho-L-serine + 2-oxoglutarate = 3-phosphooxypyruvate + L-glutamate</text>
        <dbReference type="Rhea" id="RHEA:14329"/>
        <dbReference type="ChEBI" id="CHEBI:16810"/>
        <dbReference type="ChEBI" id="CHEBI:18110"/>
        <dbReference type="ChEBI" id="CHEBI:29985"/>
        <dbReference type="ChEBI" id="CHEBI:57524"/>
        <dbReference type="EC" id="2.6.1.52"/>
    </reaction>
</comment>
<evidence type="ECO:0000256" key="3">
    <source>
        <dbReference type="ARBA" id="ARBA00006904"/>
    </source>
</evidence>
<proteinExistence type="inferred from homology"/>
<comment type="subunit">
    <text evidence="12">Homodimer.</text>
</comment>
<keyword evidence="8 12" id="KW-0664">Pyridoxine biosynthesis</keyword>
<comment type="pathway">
    <text evidence="2 12 13">Amino-acid biosynthesis; L-serine biosynthesis; L-serine from 3-phospho-D-glycerate: step 2/3.</text>
</comment>
<evidence type="ECO:0000256" key="10">
    <source>
        <dbReference type="ARBA" id="ARBA00047630"/>
    </source>
</evidence>
<feature type="binding site" evidence="12">
    <location>
        <position position="41"/>
    </location>
    <ligand>
        <name>L-glutamate</name>
        <dbReference type="ChEBI" id="CHEBI:29985"/>
    </ligand>
</feature>
<evidence type="ECO:0000313" key="16">
    <source>
        <dbReference type="Proteomes" id="UP000808349"/>
    </source>
</evidence>
<dbReference type="Pfam" id="PF00266">
    <property type="entry name" value="Aminotran_5"/>
    <property type="match status" value="1"/>
</dbReference>
<accession>A0A9D7S6G3</accession>
<dbReference type="GO" id="GO:0006564">
    <property type="term" value="P:L-serine biosynthetic process"/>
    <property type="evidence" value="ECO:0007669"/>
    <property type="project" value="UniProtKB-UniRule"/>
</dbReference>
<dbReference type="AlphaFoldDB" id="A0A9D7S6G3"/>
<dbReference type="NCBIfam" id="NF003764">
    <property type="entry name" value="PRK05355.1"/>
    <property type="match status" value="1"/>
</dbReference>
<comment type="pathway">
    <text evidence="1 12">Cofactor biosynthesis; pyridoxine 5'-phosphate biosynthesis; pyridoxine 5'-phosphate from D-erythrose 4-phosphate: step 3/5.</text>
</comment>
<gene>
    <name evidence="12 15" type="primary">serC</name>
    <name evidence="15" type="ORF">IPO85_03360</name>
</gene>
<evidence type="ECO:0000256" key="7">
    <source>
        <dbReference type="ARBA" id="ARBA00022898"/>
    </source>
</evidence>
<dbReference type="InterPro" id="IPR000192">
    <property type="entry name" value="Aminotrans_V_dom"/>
</dbReference>
<evidence type="ECO:0000256" key="2">
    <source>
        <dbReference type="ARBA" id="ARBA00005099"/>
    </source>
</evidence>
<evidence type="ECO:0000256" key="5">
    <source>
        <dbReference type="ARBA" id="ARBA00022605"/>
    </source>
</evidence>
<reference evidence="15 16" key="1">
    <citation type="submission" date="2020-10" db="EMBL/GenBank/DDBJ databases">
        <title>Connecting structure to function with the recovery of over 1000 high-quality activated sludge metagenome-assembled genomes encoding full-length rRNA genes using long-read sequencing.</title>
        <authorList>
            <person name="Singleton C.M."/>
            <person name="Petriglieri F."/>
            <person name="Kristensen J.M."/>
            <person name="Kirkegaard R.H."/>
            <person name="Michaelsen T.Y."/>
            <person name="Andersen M.H."/>
            <person name="Karst S.M."/>
            <person name="Dueholm M.S."/>
            <person name="Nielsen P.H."/>
            <person name="Albertsen M."/>
        </authorList>
    </citation>
    <scope>NUCLEOTIDE SEQUENCE [LARGE SCALE GENOMIC DNA]</scope>
    <source>
        <strain evidence="15">Ribe_18-Q3-R11-54_BAT3C.373</strain>
    </source>
</reference>
<organism evidence="15 16">
    <name type="scientific">Candidatus Defluviibacterium haderslevense</name>
    <dbReference type="NCBI Taxonomy" id="2981993"/>
    <lineage>
        <taxon>Bacteria</taxon>
        <taxon>Pseudomonadati</taxon>
        <taxon>Bacteroidota</taxon>
        <taxon>Saprospiria</taxon>
        <taxon>Saprospirales</taxon>
        <taxon>Saprospiraceae</taxon>
        <taxon>Candidatus Defluviibacterium</taxon>
    </lineage>
</organism>
<evidence type="ECO:0000256" key="1">
    <source>
        <dbReference type="ARBA" id="ARBA00004915"/>
    </source>
</evidence>
<dbReference type="PANTHER" id="PTHR43247:SF1">
    <property type="entry name" value="PHOSPHOSERINE AMINOTRANSFERASE"/>
    <property type="match status" value="1"/>
</dbReference>
<evidence type="ECO:0000256" key="13">
    <source>
        <dbReference type="RuleBase" id="RU004505"/>
    </source>
</evidence>
<protein>
    <recommendedName>
        <fullName evidence="12">Phosphoserine aminotransferase</fullName>
        <ecNumber evidence="12">2.6.1.52</ecNumber>
    </recommendedName>
    <alternativeName>
        <fullName evidence="12">Phosphohydroxythreonine aminotransferase</fullName>
        <shortName evidence="12">PSAT</shortName>
    </alternativeName>
</protein>
<dbReference type="GO" id="GO:0005737">
    <property type="term" value="C:cytoplasm"/>
    <property type="evidence" value="ECO:0007669"/>
    <property type="project" value="UniProtKB-SubCell"/>
</dbReference>
<keyword evidence="7 12" id="KW-0663">Pyridoxal phosphate</keyword>
<dbReference type="InterPro" id="IPR020578">
    <property type="entry name" value="Aminotrans_V_PyrdxlP_BS"/>
</dbReference>
<comment type="caution">
    <text evidence="15">The sequence shown here is derived from an EMBL/GenBank/DDBJ whole genome shotgun (WGS) entry which is preliminary data.</text>
</comment>
<name>A0A9D7S6G3_9BACT</name>
<dbReference type="PROSITE" id="PS00595">
    <property type="entry name" value="AA_TRANSFER_CLASS_5"/>
    <property type="match status" value="1"/>
</dbReference>
<feature type="binding site" evidence="12">
    <location>
        <position position="191"/>
    </location>
    <ligand>
        <name>pyridoxal 5'-phosphate</name>
        <dbReference type="ChEBI" id="CHEBI:597326"/>
    </ligand>
</feature>
<dbReference type="InterPro" id="IPR015424">
    <property type="entry name" value="PyrdxlP-dep_Trfase"/>
</dbReference>
<dbReference type="PIRSF" id="PIRSF000525">
    <property type="entry name" value="SerC"/>
    <property type="match status" value="1"/>
</dbReference>
<keyword evidence="12" id="KW-0963">Cytoplasm</keyword>
<dbReference type="GO" id="GO:0008615">
    <property type="term" value="P:pyridoxine biosynthetic process"/>
    <property type="evidence" value="ECO:0007669"/>
    <property type="project" value="UniProtKB-UniRule"/>
</dbReference>
<keyword evidence="4 12" id="KW-0032">Aminotransferase</keyword>
<dbReference type="InterPro" id="IPR015421">
    <property type="entry name" value="PyrdxlP-dep_Trfase_major"/>
</dbReference>
<feature type="binding site" evidence="12">
    <location>
        <position position="168"/>
    </location>
    <ligand>
        <name>pyridoxal 5'-phosphate</name>
        <dbReference type="ChEBI" id="CHEBI:597326"/>
    </ligand>
</feature>